<dbReference type="InterPro" id="IPR051091">
    <property type="entry name" value="O-Glucosyltr/Glycosyltrsf_90"/>
</dbReference>
<feature type="domain" description="Glycosyl transferase CAP10" evidence="2">
    <location>
        <begin position="152"/>
        <end position="395"/>
    </location>
</feature>
<proteinExistence type="predicted"/>
<name>A0A2T2NAF4_CORCC</name>
<dbReference type="PANTHER" id="PTHR12203:SF107">
    <property type="entry name" value="GLYCOSYL TRANSFERASE CAP10 DOMAIN-CONTAINING PROTEIN"/>
    <property type="match status" value="1"/>
</dbReference>
<dbReference type="PANTHER" id="PTHR12203">
    <property type="entry name" value="KDEL LYS-ASP-GLU-LEU CONTAINING - RELATED"/>
    <property type="match status" value="1"/>
</dbReference>
<gene>
    <name evidence="3" type="ORF">BS50DRAFT_501708</name>
</gene>
<accession>A0A2T2NAF4</accession>
<organism evidence="3 4">
    <name type="scientific">Corynespora cassiicola Philippines</name>
    <dbReference type="NCBI Taxonomy" id="1448308"/>
    <lineage>
        <taxon>Eukaryota</taxon>
        <taxon>Fungi</taxon>
        <taxon>Dikarya</taxon>
        <taxon>Ascomycota</taxon>
        <taxon>Pezizomycotina</taxon>
        <taxon>Dothideomycetes</taxon>
        <taxon>Pleosporomycetidae</taxon>
        <taxon>Pleosporales</taxon>
        <taxon>Corynesporascaceae</taxon>
        <taxon>Corynespora</taxon>
    </lineage>
</organism>
<keyword evidence="1" id="KW-0472">Membrane</keyword>
<dbReference type="InterPro" id="IPR006598">
    <property type="entry name" value="CAP10"/>
</dbReference>
<dbReference type="Pfam" id="PF05686">
    <property type="entry name" value="Glyco_transf_90"/>
    <property type="match status" value="1"/>
</dbReference>
<evidence type="ECO:0000259" key="2">
    <source>
        <dbReference type="SMART" id="SM00672"/>
    </source>
</evidence>
<evidence type="ECO:0000313" key="4">
    <source>
        <dbReference type="Proteomes" id="UP000240883"/>
    </source>
</evidence>
<feature type="transmembrane region" description="Helical" evidence="1">
    <location>
        <begin position="12"/>
        <end position="30"/>
    </location>
</feature>
<dbReference type="OrthoDB" id="202415at2759"/>
<keyword evidence="4" id="KW-1185">Reference proteome</keyword>
<dbReference type="EMBL" id="KZ678141">
    <property type="protein sequence ID" value="PSN62404.1"/>
    <property type="molecule type" value="Genomic_DNA"/>
</dbReference>
<dbReference type="Proteomes" id="UP000240883">
    <property type="component" value="Unassembled WGS sequence"/>
</dbReference>
<keyword evidence="1" id="KW-1133">Transmembrane helix</keyword>
<evidence type="ECO:0000313" key="3">
    <source>
        <dbReference type="EMBL" id="PSN62404.1"/>
    </source>
</evidence>
<evidence type="ECO:0000256" key="1">
    <source>
        <dbReference type="SAM" id="Phobius"/>
    </source>
</evidence>
<keyword evidence="1" id="KW-0812">Transmembrane</keyword>
<sequence>MIPKGFRLSLTHLIFYVSTFIIATQLWAVWKQSSHAYLSYVSSDWDFDADVHANVHTLSPEQCDIAFPKLYHSLDRAVSRRQGRKVHSQDIEIAEGRCMLRVLIYDGELFVVDSGQPEQCYVANGNERERILGTLAQIDRALATSPTAPNPPIPNIEFSLSLDDLPRRSKGDGTFFGYTRQDGREYDDIWLMPNYAYWSWNYTKAPSWNSIRREIMDAEKATPWHKKDPRVVWRGKIKMAKLRSELVKVSEGKEWSDIKPVVINNPKDKHTKDVMNLRQFCGYKFTVQTEGTSYSGRLKYLQLCRSALITHPLEWQEFHTHLMRLAGPDINFIEASENFGNLEAAMEYYRQHDDEAEEIARNSYETFARRYLTPAAVTCYWRRLFWAWASVQGYEPLLYVPDGQGNMAMRATPWTAFAANWPKDPSKIP</sequence>
<reference evidence="3 4" key="1">
    <citation type="journal article" date="2018" name="Front. Microbiol.">
        <title>Genome-Wide Analysis of Corynespora cassiicola Leaf Fall Disease Putative Effectors.</title>
        <authorList>
            <person name="Lopez D."/>
            <person name="Ribeiro S."/>
            <person name="Label P."/>
            <person name="Fumanal B."/>
            <person name="Venisse J.S."/>
            <person name="Kohler A."/>
            <person name="de Oliveira R.R."/>
            <person name="Labutti K."/>
            <person name="Lipzen A."/>
            <person name="Lail K."/>
            <person name="Bauer D."/>
            <person name="Ohm R.A."/>
            <person name="Barry K.W."/>
            <person name="Spatafora J."/>
            <person name="Grigoriev I.V."/>
            <person name="Martin F.M."/>
            <person name="Pujade-Renaud V."/>
        </authorList>
    </citation>
    <scope>NUCLEOTIDE SEQUENCE [LARGE SCALE GENOMIC DNA]</scope>
    <source>
        <strain evidence="3 4">Philippines</strain>
    </source>
</reference>
<dbReference type="AlphaFoldDB" id="A0A2T2NAF4"/>
<protein>
    <recommendedName>
        <fullName evidence="2">Glycosyl transferase CAP10 domain-containing protein</fullName>
    </recommendedName>
</protein>
<dbReference type="SMART" id="SM00672">
    <property type="entry name" value="CAP10"/>
    <property type="match status" value="1"/>
</dbReference>